<feature type="compositionally biased region" description="Basic and acidic residues" evidence="1">
    <location>
        <begin position="88"/>
        <end position="97"/>
    </location>
</feature>
<evidence type="ECO:0000313" key="2">
    <source>
        <dbReference type="EMBL" id="GBO38439.1"/>
    </source>
</evidence>
<feature type="region of interest" description="Disordered" evidence="1">
    <location>
        <begin position="88"/>
        <end position="115"/>
    </location>
</feature>
<dbReference type="Proteomes" id="UP000499080">
    <property type="component" value="Unassembled WGS sequence"/>
</dbReference>
<accession>A0A4Y2WMR5</accession>
<sequence length="115" mass="12912">MIENLLDLRVILEWVTKITLSSTWKEGVCWPESVFECDIEESETVPCDIPYSQRDFAFGQDQGARAYSSDLVPCDFFLGSRICLKDHDSQVPKKCSDEGTGGGGKKEARDPYLNV</sequence>
<protein>
    <submittedName>
        <fullName evidence="2">Uncharacterized protein</fullName>
    </submittedName>
</protein>
<evidence type="ECO:0000313" key="3">
    <source>
        <dbReference type="Proteomes" id="UP000499080"/>
    </source>
</evidence>
<keyword evidence="3" id="KW-1185">Reference proteome</keyword>
<name>A0A4Y2WMR5_ARAVE</name>
<reference evidence="2 3" key="1">
    <citation type="journal article" date="2019" name="Sci. Rep.">
        <title>Orb-weaving spider Araneus ventricosus genome elucidates the spidroin gene catalogue.</title>
        <authorList>
            <person name="Kono N."/>
            <person name="Nakamura H."/>
            <person name="Ohtoshi R."/>
            <person name="Moran D.A.P."/>
            <person name="Shinohara A."/>
            <person name="Yoshida Y."/>
            <person name="Fujiwara M."/>
            <person name="Mori M."/>
            <person name="Tomita M."/>
            <person name="Arakawa K."/>
        </authorList>
    </citation>
    <scope>NUCLEOTIDE SEQUENCE [LARGE SCALE GENOMIC DNA]</scope>
</reference>
<feature type="compositionally biased region" description="Basic and acidic residues" evidence="1">
    <location>
        <begin position="104"/>
        <end position="115"/>
    </location>
</feature>
<comment type="caution">
    <text evidence="2">The sequence shown here is derived from an EMBL/GenBank/DDBJ whole genome shotgun (WGS) entry which is preliminary data.</text>
</comment>
<proteinExistence type="predicted"/>
<dbReference type="EMBL" id="BGPR01063166">
    <property type="protein sequence ID" value="GBO38439.1"/>
    <property type="molecule type" value="Genomic_DNA"/>
</dbReference>
<organism evidence="2 3">
    <name type="scientific">Araneus ventricosus</name>
    <name type="common">Orbweaver spider</name>
    <name type="synonym">Epeira ventricosa</name>
    <dbReference type="NCBI Taxonomy" id="182803"/>
    <lineage>
        <taxon>Eukaryota</taxon>
        <taxon>Metazoa</taxon>
        <taxon>Ecdysozoa</taxon>
        <taxon>Arthropoda</taxon>
        <taxon>Chelicerata</taxon>
        <taxon>Arachnida</taxon>
        <taxon>Araneae</taxon>
        <taxon>Araneomorphae</taxon>
        <taxon>Entelegynae</taxon>
        <taxon>Araneoidea</taxon>
        <taxon>Araneidae</taxon>
        <taxon>Araneus</taxon>
    </lineage>
</organism>
<dbReference type="AlphaFoldDB" id="A0A4Y2WMR5"/>
<gene>
    <name evidence="2" type="ORF">AVEN_233094_1</name>
</gene>
<evidence type="ECO:0000256" key="1">
    <source>
        <dbReference type="SAM" id="MobiDB-lite"/>
    </source>
</evidence>